<dbReference type="Gene3D" id="1.20.120.450">
    <property type="entry name" value="dinb family like domain"/>
    <property type="match status" value="1"/>
</dbReference>
<dbReference type="RefSeq" id="WP_012646780.1">
    <property type="nucleotide sequence ID" value="NC_011979.1"/>
</dbReference>
<reference evidence="1 2" key="1">
    <citation type="submission" date="2009-01" db="EMBL/GenBank/DDBJ databases">
        <title>Complete sequence of Geobacter sp. FRC-32.</title>
        <authorList>
            <consortium name="US DOE Joint Genome Institute"/>
            <person name="Lucas S."/>
            <person name="Copeland A."/>
            <person name="Lapidus A."/>
            <person name="Glavina del Rio T."/>
            <person name="Dalin E."/>
            <person name="Tice H."/>
            <person name="Bruce D."/>
            <person name="Goodwin L."/>
            <person name="Pitluck S."/>
            <person name="Saunders E."/>
            <person name="Brettin T."/>
            <person name="Detter J.C."/>
            <person name="Han C."/>
            <person name="Larimer F."/>
            <person name="Land M."/>
            <person name="Hauser L."/>
            <person name="Kyrpides N."/>
            <person name="Ovchinnikova G."/>
            <person name="Kostka J."/>
            <person name="Richardson P."/>
        </authorList>
    </citation>
    <scope>NUCLEOTIDE SEQUENCE [LARGE SCALE GENOMIC DNA]</scope>
    <source>
        <strain evidence="2">DSM 22248 / JCM 15807 / FRC-32</strain>
    </source>
</reference>
<dbReference type="AlphaFoldDB" id="B9M6J1"/>
<sequence length="168" mass="19184">MKGNDLLRKELLALLSGGEAHMDFADVVARFPMEHINSKAPHTPYSCWHFVEHLRIAQWDILQFMIDPDHVSPDYPEGYRPAPDKKADEKDWYVSVEGVLSDLENLKGIVSNPETDFFAPIPHAKSYTIFREILLVADHNAYHIGELALLRQVLGIWPKGFEYLTGRA</sequence>
<dbReference type="HOGENOM" id="CLU_107587_2_0_7"/>
<protein>
    <recommendedName>
        <fullName evidence="3">DinB-like domain-containing protein</fullName>
    </recommendedName>
</protein>
<organism evidence="1 2">
    <name type="scientific">Geotalea daltonii (strain DSM 22248 / JCM 15807 / FRC-32)</name>
    <name type="common">Geobacter daltonii</name>
    <dbReference type="NCBI Taxonomy" id="316067"/>
    <lineage>
        <taxon>Bacteria</taxon>
        <taxon>Pseudomonadati</taxon>
        <taxon>Thermodesulfobacteriota</taxon>
        <taxon>Desulfuromonadia</taxon>
        <taxon>Geobacterales</taxon>
        <taxon>Geobacteraceae</taxon>
        <taxon>Geotalea</taxon>
    </lineage>
</organism>
<dbReference type="InterPro" id="IPR034660">
    <property type="entry name" value="DinB/YfiT-like"/>
</dbReference>
<dbReference type="SUPFAM" id="SSF109854">
    <property type="entry name" value="DinB/YfiT-like putative metalloenzymes"/>
    <property type="match status" value="1"/>
</dbReference>
<dbReference type="eggNOG" id="COG2318">
    <property type="taxonomic scope" value="Bacteria"/>
</dbReference>
<evidence type="ECO:0000313" key="1">
    <source>
        <dbReference type="EMBL" id="ACM20051.1"/>
    </source>
</evidence>
<dbReference type="Proteomes" id="UP000007721">
    <property type="component" value="Chromosome"/>
</dbReference>
<evidence type="ECO:0000313" key="2">
    <source>
        <dbReference type="Proteomes" id="UP000007721"/>
    </source>
</evidence>
<proteinExistence type="predicted"/>
<dbReference type="KEGG" id="geo:Geob_1693"/>
<gene>
    <name evidence="1" type="ordered locus">Geob_1693</name>
</gene>
<dbReference type="OrthoDB" id="9798830at2"/>
<keyword evidence="2" id="KW-1185">Reference proteome</keyword>
<accession>B9M6J1</accession>
<dbReference type="EMBL" id="CP001390">
    <property type="protein sequence ID" value="ACM20051.1"/>
    <property type="molecule type" value="Genomic_DNA"/>
</dbReference>
<evidence type="ECO:0008006" key="3">
    <source>
        <dbReference type="Google" id="ProtNLM"/>
    </source>
</evidence>
<name>B9M6J1_GEODF</name>
<dbReference type="STRING" id="316067.Geob_1693"/>